<accession>A0A919VSB7</accession>
<evidence type="ECO:0000313" key="3">
    <source>
        <dbReference type="Proteomes" id="UP000680865"/>
    </source>
</evidence>
<dbReference type="GO" id="GO:0006355">
    <property type="term" value="P:regulation of DNA-templated transcription"/>
    <property type="evidence" value="ECO:0007669"/>
    <property type="project" value="InterPro"/>
</dbReference>
<sequence>MPPADPISARDLQLLAMLARGHTTDRAARELRLSRHTVGEEISVLLGRFKCRNRAELVAYCYVHRLLPVGVWPPPYAPMSELSLVGE</sequence>
<dbReference type="InterPro" id="IPR036388">
    <property type="entry name" value="WH-like_DNA-bd_sf"/>
</dbReference>
<protein>
    <recommendedName>
        <fullName evidence="1">HTH luxR-type domain-containing protein</fullName>
    </recommendedName>
</protein>
<evidence type="ECO:0000313" key="2">
    <source>
        <dbReference type="EMBL" id="GIM73675.1"/>
    </source>
</evidence>
<dbReference type="GO" id="GO:0003677">
    <property type="term" value="F:DNA binding"/>
    <property type="evidence" value="ECO:0007669"/>
    <property type="project" value="InterPro"/>
</dbReference>
<dbReference type="AlphaFoldDB" id="A0A919VSB7"/>
<organism evidence="2 3">
    <name type="scientific">Winogradskya consettensis</name>
    <dbReference type="NCBI Taxonomy" id="113560"/>
    <lineage>
        <taxon>Bacteria</taxon>
        <taxon>Bacillati</taxon>
        <taxon>Actinomycetota</taxon>
        <taxon>Actinomycetes</taxon>
        <taxon>Micromonosporales</taxon>
        <taxon>Micromonosporaceae</taxon>
        <taxon>Winogradskya</taxon>
    </lineage>
</organism>
<proteinExistence type="predicted"/>
<evidence type="ECO:0000259" key="1">
    <source>
        <dbReference type="SMART" id="SM00421"/>
    </source>
</evidence>
<comment type="caution">
    <text evidence="2">The sequence shown here is derived from an EMBL/GenBank/DDBJ whole genome shotgun (WGS) entry which is preliminary data.</text>
</comment>
<dbReference type="InterPro" id="IPR000792">
    <property type="entry name" value="Tscrpt_reg_LuxR_C"/>
</dbReference>
<dbReference type="Proteomes" id="UP000680865">
    <property type="component" value="Unassembled WGS sequence"/>
</dbReference>
<dbReference type="SUPFAM" id="SSF46894">
    <property type="entry name" value="C-terminal effector domain of the bipartite response regulators"/>
    <property type="match status" value="1"/>
</dbReference>
<name>A0A919VSB7_9ACTN</name>
<feature type="domain" description="HTH luxR-type" evidence="1">
    <location>
        <begin position="4"/>
        <end position="61"/>
    </location>
</feature>
<reference evidence="2" key="1">
    <citation type="submission" date="2021-03" db="EMBL/GenBank/DDBJ databases">
        <title>Whole genome shotgun sequence of Actinoplanes consettensis NBRC 14913.</title>
        <authorList>
            <person name="Komaki H."/>
            <person name="Tamura T."/>
        </authorList>
    </citation>
    <scope>NUCLEOTIDE SEQUENCE</scope>
    <source>
        <strain evidence="2">NBRC 14913</strain>
    </source>
</reference>
<dbReference type="Gene3D" id="1.10.10.10">
    <property type="entry name" value="Winged helix-like DNA-binding domain superfamily/Winged helix DNA-binding domain"/>
    <property type="match status" value="1"/>
</dbReference>
<dbReference type="RefSeq" id="WP_212998406.1">
    <property type="nucleotide sequence ID" value="NZ_BAAATW010000012.1"/>
</dbReference>
<dbReference type="SMART" id="SM00421">
    <property type="entry name" value="HTH_LUXR"/>
    <property type="match status" value="1"/>
</dbReference>
<dbReference type="EMBL" id="BOQP01000017">
    <property type="protein sequence ID" value="GIM73675.1"/>
    <property type="molecule type" value="Genomic_DNA"/>
</dbReference>
<dbReference type="Pfam" id="PF00196">
    <property type="entry name" value="GerE"/>
    <property type="match status" value="1"/>
</dbReference>
<gene>
    <name evidence="2" type="ORF">Aco04nite_36510</name>
</gene>
<keyword evidence="3" id="KW-1185">Reference proteome</keyword>
<dbReference type="InterPro" id="IPR016032">
    <property type="entry name" value="Sig_transdc_resp-reg_C-effctor"/>
</dbReference>